<gene>
    <name evidence="2" type="ORF">GPX89_22585</name>
</gene>
<evidence type="ECO:0000313" key="3">
    <source>
        <dbReference type="Proteomes" id="UP000466794"/>
    </source>
</evidence>
<feature type="transmembrane region" description="Helical" evidence="1">
    <location>
        <begin position="12"/>
        <end position="32"/>
    </location>
</feature>
<dbReference type="Proteomes" id="UP000466794">
    <property type="component" value="Unassembled WGS sequence"/>
</dbReference>
<accession>A0A7K1V051</accession>
<evidence type="ECO:0000256" key="1">
    <source>
        <dbReference type="SAM" id="Phobius"/>
    </source>
</evidence>
<protein>
    <submittedName>
        <fullName evidence="2">Uncharacterized protein</fullName>
    </submittedName>
</protein>
<comment type="caution">
    <text evidence="2">The sequence shown here is derived from an EMBL/GenBank/DDBJ whole genome shotgun (WGS) entry which is preliminary data.</text>
</comment>
<proteinExistence type="predicted"/>
<organism evidence="2 3">
    <name type="scientific">Nocardia terrae</name>
    <dbReference type="NCBI Taxonomy" id="2675851"/>
    <lineage>
        <taxon>Bacteria</taxon>
        <taxon>Bacillati</taxon>
        <taxon>Actinomycetota</taxon>
        <taxon>Actinomycetes</taxon>
        <taxon>Mycobacteriales</taxon>
        <taxon>Nocardiaceae</taxon>
        <taxon>Nocardia</taxon>
    </lineage>
</organism>
<feature type="transmembrane region" description="Helical" evidence="1">
    <location>
        <begin position="52"/>
        <end position="74"/>
    </location>
</feature>
<keyword evidence="1" id="KW-1133">Transmembrane helix</keyword>
<evidence type="ECO:0000313" key="2">
    <source>
        <dbReference type="EMBL" id="MVU80020.1"/>
    </source>
</evidence>
<reference evidence="2 3" key="1">
    <citation type="submission" date="2019-12" db="EMBL/GenBank/DDBJ databases">
        <title>Nocardia sp. nov. ET3-3 isolated from soil.</title>
        <authorList>
            <person name="Kanchanasin P."/>
            <person name="Tanasupawat S."/>
            <person name="Yuki M."/>
            <person name="Kudo T."/>
        </authorList>
    </citation>
    <scope>NUCLEOTIDE SEQUENCE [LARGE SCALE GENOMIC DNA]</scope>
    <source>
        <strain evidence="2 3">ET3-3</strain>
    </source>
</reference>
<dbReference type="RefSeq" id="WP_157389572.1">
    <property type="nucleotide sequence ID" value="NZ_WRPP01000004.1"/>
</dbReference>
<sequence length="111" mass="12256">MADRWRPPLAVADFIATVVIYVGACATAWTVAGFVPEYRRLFPPAADLRYLPLAYAVAWLGIGMTLVLVPVWTIHAVRLRQRAWPTAMVAFPLLAEAWILGLLTAIVAVPR</sequence>
<feature type="transmembrane region" description="Helical" evidence="1">
    <location>
        <begin position="86"/>
        <end position="109"/>
    </location>
</feature>
<keyword evidence="3" id="KW-1185">Reference proteome</keyword>
<dbReference type="EMBL" id="WRPP01000004">
    <property type="protein sequence ID" value="MVU80020.1"/>
    <property type="molecule type" value="Genomic_DNA"/>
</dbReference>
<name>A0A7K1V051_9NOCA</name>
<keyword evidence="1" id="KW-0812">Transmembrane</keyword>
<keyword evidence="1" id="KW-0472">Membrane</keyword>
<dbReference type="AlphaFoldDB" id="A0A7K1V051"/>